<dbReference type="RefSeq" id="WP_145868305.1">
    <property type="nucleotide sequence ID" value="NZ_BNCE01000003.1"/>
</dbReference>
<feature type="transmembrane region" description="Helical" evidence="1">
    <location>
        <begin position="6"/>
        <end position="25"/>
    </location>
</feature>
<dbReference type="AlphaFoldDB" id="A0A561TH40"/>
<proteinExistence type="predicted"/>
<dbReference type="EMBL" id="VIWV01000001">
    <property type="protein sequence ID" value="TWF86422.1"/>
    <property type="molecule type" value="Genomic_DNA"/>
</dbReference>
<sequence>MAALGFFFVSLPCLAIVGFTCFAAFRAQKHKVFKVLAHLCLAFGLVCALVPVGLVIWLSSYL</sequence>
<dbReference type="OrthoDB" id="4325263at2"/>
<keyword evidence="1" id="KW-0472">Membrane</keyword>
<dbReference type="Proteomes" id="UP000316603">
    <property type="component" value="Unassembled WGS sequence"/>
</dbReference>
<keyword evidence="1" id="KW-1133">Transmembrane helix</keyword>
<accession>A0A561TH40</accession>
<feature type="transmembrane region" description="Helical" evidence="1">
    <location>
        <begin position="37"/>
        <end position="58"/>
    </location>
</feature>
<evidence type="ECO:0000313" key="2">
    <source>
        <dbReference type="EMBL" id="TWF86422.1"/>
    </source>
</evidence>
<evidence type="ECO:0000313" key="3">
    <source>
        <dbReference type="Proteomes" id="UP000316603"/>
    </source>
</evidence>
<protein>
    <submittedName>
        <fullName evidence="2">Uncharacterized protein</fullName>
    </submittedName>
</protein>
<evidence type="ECO:0000256" key="1">
    <source>
        <dbReference type="SAM" id="Phobius"/>
    </source>
</evidence>
<name>A0A561TH40_9ACTN</name>
<keyword evidence="3" id="KW-1185">Reference proteome</keyword>
<gene>
    <name evidence="2" type="ORF">FHX78_113389</name>
</gene>
<comment type="caution">
    <text evidence="2">The sequence shown here is derived from an EMBL/GenBank/DDBJ whole genome shotgun (WGS) entry which is preliminary data.</text>
</comment>
<reference evidence="2 3" key="1">
    <citation type="submission" date="2019-06" db="EMBL/GenBank/DDBJ databases">
        <title>Sequencing the genomes of 1000 actinobacteria strains.</title>
        <authorList>
            <person name="Klenk H.-P."/>
        </authorList>
    </citation>
    <scope>NUCLEOTIDE SEQUENCE [LARGE SCALE GENOMIC DNA]</scope>
    <source>
        <strain evidence="2 3">DSM 41695</strain>
    </source>
</reference>
<keyword evidence="1" id="KW-0812">Transmembrane</keyword>
<organism evidence="2 3">
    <name type="scientific">Streptomyces capillispiralis</name>
    <dbReference type="NCBI Taxonomy" id="68182"/>
    <lineage>
        <taxon>Bacteria</taxon>
        <taxon>Bacillati</taxon>
        <taxon>Actinomycetota</taxon>
        <taxon>Actinomycetes</taxon>
        <taxon>Kitasatosporales</taxon>
        <taxon>Streptomycetaceae</taxon>
        <taxon>Streptomyces</taxon>
    </lineage>
</organism>